<sequence>MMNPDTIFFGRATYQMFEGYWPQVANNPNAPAGARAMANELNEMTKIVFSSTLEQVSWVNSKLVHRDIANFVREFKKGEGADIVIFGSGTIVQQLANEELIDDYLFAVTPVVLGAGKPLFHDARGNLNLKLKETRSFRSGNVLLHYEK</sequence>
<comment type="caution">
    <text evidence="2">The sequence shown here is derived from an EMBL/GenBank/DDBJ whole genome shotgun (WGS) entry which is preliminary data.</text>
</comment>
<dbReference type="Pfam" id="PF01872">
    <property type="entry name" value="RibD_C"/>
    <property type="match status" value="1"/>
</dbReference>
<dbReference type="EMBL" id="WTUZ01000040">
    <property type="protein sequence ID" value="MZQ87033.1"/>
    <property type="molecule type" value="Genomic_DNA"/>
</dbReference>
<dbReference type="InterPro" id="IPR024072">
    <property type="entry name" value="DHFR-like_dom_sf"/>
</dbReference>
<organism evidence="2 3">
    <name type="scientific">Paenibacillus silvestris</name>
    <dbReference type="NCBI Taxonomy" id="2606219"/>
    <lineage>
        <taxon>Bacteria</taxon>
        <taxon>Bacillati</taxon>
        <taxon>Bacillota</taxon>
        <taxon>Bacilli</taxon>
        <taxon>Bacillales</taxon>
        <taxon>Paenibacillaceae</taxon>
        <taxon>Paenibacillus</taxon>
    </lineage>
</organism>
<evidence type="ECO:0000259" key="1">
    <source>
        <dbReference type="Pfam" id="PF01872"/>
    </source>
</evidence>
<proteinExistence type="predicted"/>
<dbReference type="InterPro" id="IPR002734">
    <property type="entry name" value="RibDG_C"/>
</dbReference>
<dbReference type="AlphaFoldDB" id="A0A6L8V9S7"/>
<dbReference type="PANTHER" id="PTHR38011:SF11">
    <property type="entry name" value="2,5-DIAMINO-6-RIBOSYLAMINO-4(3H)-PYRIMIDINONE 5'-PHOSPHATE REDUCTASE"/>
    <property type="match status" value="1"/>
</dbReference>
<dbReference type="Proteomes" id="UP000481087">
    <property type="component" value="Unassembled WGS sequence"/>
</dbReference>
<dbReference type="Gene3D" id="3.40.430.10">
    <property type="entry name" value="Dihydrofolate Reductase, subunit A"/>
    <property type="match status" value="1"/>
</dbReference>
<keyword evidence="3" id="KW-1185">Reference proteome</keyword>
<gene>
    <name evidence="2" type="ORF">GQF01_33470</name>
</gene>
<protein>
    <submittedName>
        <fullName evidence="2">Dihydrofolate reductase</fullName>
    </submittedName>
</protein>
<reference evidence="2 3" key="1">
    <citation type="submission" date="2019-12" db="EMBL/GenBank/DDBJ databases">
        <title>Paenibacillus sp. nov. sp. isolated from soil.</title>
        <authorList>
            <person name="Kim J."/>
            <person name="Jeong S.E."/>
            <person name="Jung H.S."/>
            <person name="Jeon C.O."/>
        </authorList>
    </citation>
    <scope>NUCLEOTIDE SEQUENCE [LARGE SCALE GENOMIC DNA]</scope>
    <source>
        <strain evidence="2 3">5J-6</strain>
    </source>
</reference>
<feature type="domain" description="Bacterial bifunctional deaminase-reductase C-terminal" evidence="1">
    <location>
        <begin position="4"/>
        <end position="142"/>
    </location>
</feature>
<evidence type="ECO:0000313" key="2">
    <source>
        <dbReference type="EMBL" id="MZQ87033.1"/>
    </source>
</evidence>
<accession>A0A6L8V9S7</accession>
<dbReference type="PANTHER" id="PTHR38011">
    <property type="entry name" value="DIHYDROFOLATE REDUCTASE FAMILY PROTEIN (AFU_ORTHOLOGUE AFUA_8G06820)"/>
    <property type="match status" value="1"/>
</dbReference>
<name>A0A6L8V9S7_9BACL</name>
<dbReference type="GO" id="GO:0009231">
    <property type="term" value="P:riboflavin biosynthetic process"/>
    <property type="evidence" value="ECO:0007669"/>
    <property type="project" value="InterPro"/>
</dbReference>
<dbReference type="SUPFAM" id="SSF53597">
    <property type="entry name" value="Dihydrofolate reductase-like"/>
    <property type="match status" value="1"/>
</dbReference>
<evidence type="ECO:0000313" key="3">
    <source>
        <dbReference type="Proteomes" id="UP000481087"/>
    </source>
</evidence>
<dbReference type="RefSeq" id="WP_161411613.1">
    <property type="nucleotide sequence ID" value="NZ_WTUZ01000040.1"/>
</dbReference>
<dbReference type="GO" id="GO:0008703">
    <property type="term" value="F:5-amino-6-(5-phosphoribosylamino)uracil reductase activity"/>
    <property type="evidence" value="ECO:0007669"/>
    <property type="project" value="InterPro"/>
</dbReference>
<dbReference type="InterPro" id="IPR050765">
    <property type="entry name" value="Riboflavin_Biosynth_HTPR"/>
</dbReference>